<gene>
    <name evidence="2" type="ORF">FE257_003023</name>
</gene>
<evidence type="ECO:0000256" key="1">
    <source>
        <dbReference type="SAM" id="MobiDB-lite"/>
    </source>
</evidence>
<reference evidence="2" key="1">
    <citation type="journal article" date="2019" name="Beilstein J. Org. Chem.">
        <title>Nanangenines: drimane sesquiterpenoids as the dominant metabolite cohort of a novel Australian fungus, Aspergillus nanangensis.</title>
        <authorList>
            <person name="Lacey H.J."/>
            <person name="Gilchrist C.L.M."/>
            <person name="Crombie A."/>
            <person name="Kalaitzis J.A."/>
            <person name="Vuong D."/>
            <person name="Rutledge P.J."/>
            <person name="Turner P."/>
            <person name="Pitt J.I."/>
            <person name="Lacey E."/>
            <person name="Chooi Y.H."/>
            <person name="Piggott A.M."/>
        </authorList>
    </citation>
    <scope>NUCLEOTIDE SEQUENCE</scope>
    <source>
        <strain evidence="2">MST-FP2251</strain>
    </source>
</reference>
<dbReference type="Proteomes" id="UP001194746">
    <property type="component" value="Unassembled WGS sequence"/>
</dbReference>
<keyword evidence="3" id="KW-1185">Reference proteome</keyword>
<feature type="compositionally biased region" description="Basic residues" evidence="1">
    <location>
        <begin position="88"/>
        <end position="97"/>
    </location>
</feature>
<feature type="region of interest" description="Disordered" evidence="1">
    <location>
        <begin position="72"/>
        <end position="97"/>
    </location>
</feature>
<accession>A0AAD4CC62</accession>
<feature type="region of interest" description="Disordered" evidence="1">
    <location>
        <begin position="156"/>
        <end position="196"/>
    </location>
</feature>
<comment type="caution">
    <text evidence="2">The sequence shown here is derived from an EMBL/GenBank/DDBJ whole genome shotgun (WGS) entry which is preliminary data.</text>
</comment>
<feature type="compositionally biased region" description="Polar residues" evidence="1">
    <location>
        <begin position="166"/>
        <end position="181"/>
    </location>
</feature>
<evidence type="ECO:0000313" key="3">
    <source>
        <dbReference type="Proteomes" id="UP001194746"/>
    </source>
</evidence>
<evidence type="ECO:0000313" key="2">
    <source>
        <dbReference type="EMBL" id="KAF9883731.1"/>
    </source>
</evidence>
<dbReference type="PANTHER" id="PTHR39472">
    <property type="entry name" value="EXPRESSED PROTEIN"/>
    <property type="match status" value="1"/>
</dbReference>
<dbReference type="AlphaFoldDB" id="A0AAD4CC62"/>
<dbReference type="PANTHER" id="PTHR39472:SF1">
    <property type="entry name" value="EXPRESSED PROTEIN"/>
    <property type="match status" value="1"/>
</dbReference>
<proteinExistence type="predicted"/>
<protein>
    <submittedName>
        <fullName evidence="2">Uncharacterized protein</fullName>
    </submittedName>
</protein>
<organism evidence="2 3">
    <name type="scientific">Aspergillus nanangensis</name>
    <dbReference type="NCBI Taxonomy" id="2582783"/>
    <lineage>
        <taxon>Eukaryota</taxon>
        <taxon>Fungi</taxon>
        <taxon>Dikarya</taxon>
        <taxon>Ascomycota</taxon>
        <taxon>Pezizomycotina</taxon>
        <taxon>Eurotiomycetes</taxon>
        <taxon>Eurotiomycetidae</taxon>
        <taxon>Eurotiales</taxon>
        <taxon>Aspergillaceae</taxon>
        <taxon>Aspergillus</taxon>
        <taxon>Aspergillus subgen. Circumdati</taxon>
    </lineage>
</organism>
<sequence>MSDCEAGVRSSASEAPALVCFGDGHVSPLASSASPVVVDALLHDNNSTAATSSLPEAHKTPRFLPSTRPRSVTIDVSAPSDPKAPFVRGHRRRSTHVTRRDLDNFRKEVLGVVTSGLGFEDDPQPPTASNPSLDPQFEGLNRAFDEAAMSLNHNGGMAGGGPSSGVFTNLVDSPNLNNVPRQSPLPPAMPHTPGQVNGGAIAGMNGGVPMNAGHQMDLHHLYEMVLELSDVLKNNRDMTKSIVTSAEEIMRRSSSDGTTPSLQQVNGEISAARIAELERALAKEKRIVEILKNEQVENTKLIGEYETAVGTMVEQIRNYCQNNNMNYLAQKRHYNNLLQAERDAHLESRLDRDHWHAQTMKCAEMIRTAYRLRCEEEEVPIRVVSGLQNEVRAYRNALGMEPEKPEEEYGWEILRDVPGGPE</sequence>
<dbReference type="EMBL" id="VCAU01000151">
    <property type="protein sequence ID" value="KAF9883731.1"/>
    <property type="molecule type" value="Genomic_DNA"/>
</dbReference>
<reference evidence="2" key="2">
    <citation type="submission" date="2020-02" db="EMBL/GenBank/DDBJ databases">
        <authorList>
            <person name="Gilchrist C.L.M."/>
            <person name="Chooi Y.-H."/>
        </authorList>
    </citation>
    <scope>NUCLEOTIDE SEQUENCE</scope>
    <source>
        <strain evidence="2">MST-FP2251</strain>
    </source>
</reference>
<name>A0AAD4CC62_ASPNN</name>